<feature type="region of interest" description="Disordered" evidence="1">
    <location>
        <begin position="47"/>
        <end position="90"/>
    </location>
</feature>
<dbReference type="EMBL" id="PJQY01000362">
    <property type="protein sequence ID" value="PQQ12300.1"/>
    <property type="molecule type" value="Genomic_DNA"/>
</dbReference>
<gene>
    <name evidence="2" type="ORF">Pyn_25029</name>
</gene>
<keyword evidence="3" id="KW-1185">Reference proteome</keyword>
<evidence type="ECO:0000313" key="3">
    <source>
        <dbReference type="Proteomes" id="UP000250321"/>
    </source>
</evidence>
<reference evidence="2 3" key="1">
    <citation type="submission" date="2018-02" db="EMBL/GenBank/DDBJ databases">
        <title>Draft genome of wild Prunus yedoensis var. nudiflora.</title>
        <authorList>
            <person name="Baek S."/>
            <person name="Kim J.-H."/>
            <person name="Choi K."/>
            <person name="Kim G.-B."/>
            <person name="Cho A."/>
            <person name="Jang H."/>
            <person name="Shin C.-H."/>
            <person name="Yu H.-J."/>
            <person name="Mun J.-H."/>
        </authorList>
    </citation>
    <scope>NUCLEOTIDE SEQUENCE [LARGE SCALE GENOMIC DNA]</scope>
    <source>
        <strain evidence="3">cv. Jeju island</strain>
        <tissue evidence="2">Leaf</tissue>
    </source>
</reference>
<comment type="caution">
    <text evidence="2">The sequence shown here is derived from an EMBL/GenBank/DDBJ whole genome shotgun (WGS) entry which is preliminary data.</text>
</comment>
<name>A0A314Z0N6_PRUYE</name>
<dbReference type="AlphaFoldDB" id="A0A314Z0N6"/>
<dbReference type="Proteomes" id="UP000250321">
    <property type="component" value="Unassembled WGS sequence"/>
</dbReference>
<evidence type="ECO:0000313" key="2">
    <source>
        <dbReference type="EMBL" id="PQQ12300.1"/>
    </source>
</evidence>
<proteinExistence type="predicted"/>
<sequence length="90" mass="10265">MFVLIEKPCPKKQWKQSHPRFYWDRESWGAEERDGECGVMRLINEAAEPAAHGDSPDERKRIQLGKPQKIPETSLKTLETLGDEEDDGGA</sequence>
<evidence type="ECO:0000256" key="1">
    <source>
        <dbReference type="SAM" id="MobiDB-lite"/>
    </source>
</evidence>
<protein>
    <submittedName>
        <fullName evidence="2">Uncharacterized protein</fullName>
    </submittedName>
</protein>
<organism evidence="2 3">
    <name type="scientific">Prunus yedoensis var. nudiflora</name>
    <dbReference type="NCBI Taxonomy" id="2094558"/>
    <lineage>
        <taxon>Eukaryota</taxon>
        <taxon>Viridiplantae</taxon>
        <taxon>Streptophyta</taxon>
        <taxon>Embryophyta</taxon>
        <taxon>Tracheophyta</taxon>
        <taxon>Spermatophyta</taxon>
        <taxon>Magnoliopsida</taxon>
        <taxon>eudicotyledons</taxon>
        <taxon>Gunneridae</taxon>
        <taxon>Pentapetalae</taxon>
        <taxon>rosids</taxon>
        <taxon>fabids</taxon>
        <taxon>Rosales</taxon>
        <taxon>Rosaceae</taxon>
        <taxon>Amygdaloideae</taxon>
        <taxon>Amygdaleae</taxon>
        <taxon>Prunus</taxon>
    </lineage>
</organism>
<accession>A0A314Z0N6</accession>
<feature type="compositionally biased region" description="Acidic residues" evidence="1">
    <location>
        <begin position="81"/>
        <end position="90"/>
    </location>
</feature>